<evidence type="ECO:0000256" key="3">
    <source>
        <dbReference type="ARBA" id="ARBA00023163"/>
    </source>
</evidence>
<dbReference type="Pfam" id="PF12833">
    <property type="entry name" value="HTH_18"/>
    <property type="match status" value="1"/>
</dbReference>
<organism evidence="5">
    <name type="scientific">Caldicellulosiruptor owensensis</name>
    <dbReference type="NCBI Taxonomy" id="55205"/>
    <lineage>
        <taxon>Bacteria</taxon>
        <taxon>Bacillati</taxon>
        <taxon>Bacillota</taxon>
        <taxon>Bacillota incertae sedis</taxon>
        <taxon>Caldicellulosiruptorales</taxon>
        <taxon>Caldicellulosiruptoraceae</taxon>
        <taxon>Caldicellulosiruptor</taxon>
    </lineage>
</organism>
<dbReference type="InterPro" id="IPR020449">
    <property type="entry name" value="Tscrpt_reg_AraC-type_HTH"/>
</dbReference>
<dbReference type="PANTHER" id="PTHR43280">
    <property type="entry name" value="ARAC-FAMILY TRANSCRIPTIONAL REGULATOR"/>
    <property type="match status" value="1"/>
</dbReference>
<accession>A0A7C5V6Y0</accession>
<dbReference type="PANTHER" id="PTHR43280:SF28">
    <property type="entry name" value="HTH-TYPE TRANSCRIPTIONAL ACTIVATOR RHAS"/>
    <property type="match status" value="1"/>
</dbReference>
<reference evidence="5" key="1">
    <citation type="journal article" date="2020" name="mSystems">
        <title>Genome- and Community-Level Interaction Insights into Carbon Utilization and Element Cycling Functions of Hydrothermarchaeota in Hydrothermal Sediment.</title>
        <authorList>
            <person name="Zhou Z."/>
            <person name="Liu Y."/>
            <person name="Xu W."/>
            <person name="Pan J."/>
            <person name="Luo Z.H."/>
            <person name="Li M."/>
        </authorList>
    </citation>
    <scope>NUCLEOTIDE SEQUENCE [LARGE SCALE GENOMIC DNA]</scope>
    <source>
        <strain evidence="5">SpSt-102</strain>
    </source>
</reference>
<dbReference type="EMBL" id="DRUZ01000120">
    <property type="protein sequence ID" value="HHS02845.1"/>
    <property type="molecule type" value="Genomic_DNA"/>
</dbReference>
<dbReference type="PROSITE" id="PS00041">
    <property type="entry name" value="HTH_ARAC_FAMILY_1"/>
    <property type="match status" value="1"/>
</dbReference>
<dbReference type="PRINTS" id="PR00032">
    <property type="entry name" value="HTHARAC"/>
</dbReference>
<keyword evidence="2" id="KW-0238">DNA-binding</keyword>
<dbReference type="PROSITE" id="PS01124">
    <property type="entry name" value="HTH_ARAC_FAMILY_2"/>
    <property type="match status" value="1"/>
</dbReference>
<dbReference type="InterPro" id="IPR037923">
    <property type="entry name" value="HTH-like"/>
</dbReference>
<sequence length="273" mass="31673">MKTCFIVNTSLEKGLPIYLKSVGYNRSQEHIIRKNGHPDFHYLHTAHGSGVLIVDGKEYIVDESVAFFLWPGVPHEYYALSSGWSTVWLTFNGPASEMILKTMGIKPFEIFKLSSKQYLEGILEAISNKASFYNYIMSIECSQLIYSFILHMALNLQNKIEKNFESNYLKLLPVLKYIEENYSKNITLDELSKLIGLSPQHLCSVFKKTFQTTPYEYLIRIRIQKAKELLIKNPMVQIKEVCYDVGFKNPSYFCYMFKKLEGITPMQFKKLFG</sequence>
<keyword evidence="3" id="KW-0804">Transcription</keyword>
<comment type="caution">
    <text evidence="5">The sequence shown here is derived from an EMBL/GenBank/DDBJ whole genome shotgun (WGS) entry which is preliminary data.</text>
</comment>
<dbReference type="InterPro" id="IPR018062">
    <property type="entry name" value="HTH_AraC-typ_CS"/>
</dbReference>
<dbReference type="SUPFAM" id="SSF51215">
    <property type="entry name" value="Regulatory protein AraC"/>
    <property type="match status" value="1"/>
</dbReference>
<protein>
    <submittedName>
        <fullName evidence="5">AraC family transcriptional regulator</fullName>
    </submittedName>
</protein>
<evidence type="ECO:0000256" key="1">
    <source>
        <dbReference type="ARBA" id="ARBA00023015"/>
    </source>
</evidence>
<dbReference type="InterPro" id="IPR009057">
    <property type="entry name" value="Homeodomain-like_sf"/>
</dbReference>
<dbReference type="InterPro" id="IPR018060">
    <property type="entry name" value="HTH_AraC"/>
</dbReference>
<dbReference type="SUPFAM" id="SSF46689">
    <property type="entry name" value="Homeodomain-like"/>
    <property type="match status" value="2"/>
</dbReference>
<keyword evidence="1" id="KW-0805">Transcription regulation</keyword>
<evidence type="ECO:0000256" key="2">
    <source>
        <dbReference type="ARBA" id="ARBA00023125"/>
    </source>
</evidence>
<dbReference type="Gene3D" id="2.60.120.280">
    <property type="entry name" value="Regulatory protein AraC"/>
    <property type="match status" value="1"/>
</dbReference>
<dbReference type="SMART" id="SM00342">
    <property type="entry name" value="HTH_ARAC"/>
    <property type="match status" value="1"/>
</dbReference>
<name>A0A7C5V6Y0_9FIRM</name>
<proteinExistence type="predicted"/>
<dbReference type="GO" id="GO:0043565">
    <property type="term" value="F:sequence-specific DNA binding"/>
    <property type="evidence" value="ECO:0007669"/>
    <property type="project" value="InterPro"/>
</dbReference>
<dbReference type="AlphaFoldDB" id="A0A7C5V6Y0"/>
<evidence type="ECO:0000313" key="5">
    <source>
        <dbReference type="EMBL" id="HHS02845.1"/>
    </source>
</evidence>
<dbReference type="Gene3D" id="1.10.10.60">
    <property type="entry name" value="Homeodomain-like"/>
    <property type="match status" value="2"/>
</dbReference>
<dbReference type="InterPro" id="IPR003313">
    <property type="entry name" value="AraC-bd"/>
</dbReference>
<feature type="domain" description="HTH araC/xylS-type" evidence="4">
    <location>
        <begin position="172"/>
        <end position="271"/>
    </location>
</feature>
<evidence type="ECO:0000259" key="4">
    <source>
        <dbReference type="PROSITE" id="PS01124"/>
    </source>
</evidence>
<gene>
    <name evidence="5" type="ORF">ENL71_10360</name>
</gene>
<dbReference type="GO" id="GO:0003700">
    <property type="term" value="F:DNA-binding transcription factor activity"/>
    <property type="evidence" value="ECO:0007669"/>
    <property type="project" value="InterPro"/>
</dbReference>
<dbReference type="Pfam" id="PF02311">
    <property type="entry name" value="AraC_binding"/>
    <property type="match status" value="1"/>
</dbReference>